<accession>D8RSG3</accession>
<sequence length="250" mass="27791">MVLREARRKEDGLSKVQFWAGSSHVTGPTRSSRVVDVLLFDPVCPLAVVNSVAIADDVCAEIWEWVKGLHPFPYFITNAITERILSTSTIHMVARILGLIRNSSDIQAASTIFSDMLLELKGLVDWDGVGVDECQELSRILENSAESIKEYTLKFVKDVDDSTSAPSLVFTEAETGFTSDVLTGFRGVATDFFLKKADDLCRRPKHDLFVNSTIIPSQVLGGVINLLMLRVYMGVLSSLDTLDIDNFFWH</sequence>
<protein>
    <submittedName>
        <fullName evidence="1">Uncharacterized protein</fullName>
    </submittedName>
</protein>
<evidence type="ECO:0000313" key="1">
    <source>
        <dbReference type="EMBL" id="EFJ24859.1"/>
    </source>
</evidence>
<dbReference type="InParanoid" id="D8RSG3"/>
<dbReference type="HOGENOM" id="CLU_1112895_0_0_1"/>
<evidence type="ECO:0000313" key="2">
    <source>
        <dbReference type="Proteomes" id="UP000001514"/>
    </source>
</evidence>
<dbReference type="EMBL" id="GL377588">
    <property type="protein sequence ID" value="EFJ24859.1"/>
    <property type="molecule type" value="Genomic_DNA"/>
</dbReference>
<organism evidence="2">
    <name type="scientific">Selaginella moellendorffii</name>
    <name type="common">Spikemoss</name>
    <dbReference type="NCBI Taxonomy" id="88036"/>
    <lineage>
        <taxon>Eukaryota</taxon>
        <taxon>Viridiplantae</taxon>
        <taxon>Streptophyta</taxon>
        <taxon>Embryophyta</taxon>
        <taxon>Tracheophyta</taxon>
        <taxon>Lycopodiopsida</taxon>
        <taxon>Selaginellales</taxon>
        <taxon>Selaginellaceae</taxon>
        <taxon>Selaginella</taxon>
    </lineage>
</organism>
<dbReference type="AlphaFoldDB" id="D8RSG3"/>
<dbReference type="Proteomes" id="UP000001514">
    <property type="component" value="Unassembled WGS sequence"/>
</dbReference>
<dbReference type="Gramene" id="EFJ24859">
    <property type="protein sequence ID" value="EFJ24859"/>
    <property type="gene ID" value="SELMODRAFT_414351"/>
</dbReference>
<proteinExistence type="predicted"/>
<reference evidence="1 2" key="1">
    <citation type="journal article" date="2011" name="Science">
        <title>The Selaginella genome identifies genetic changes associated with the evolution of vascular plants.</title>
        <authorList>
            <person name="Banks J.A."/>
            <person name="Nishiyama T."/>
            <person name="Hasebe M."/>
            <person name="Bowman J.L."/>
            <person name="Gribskov M."/>
            <person name="dePamphilis C."/>
            <person name="Albert V.A."/>
            <person name="Aono N."/>
            <person name="Aoyama T."/>
            <person name="Ambrose B.A."/>
            <person name="Ashton N.W."/>
            <person name="Axtell M.J."/>
            <person name="Barker E."/>
            <person name="Barker M.S."/>
            <person name="Bennetzen J.L."/>
            <person name="Bonawitz N.D."/>
            <person name="Chapple C."/>
            <person name="Cheng C."/>
            <person name="Correa L.G."/>
            <person name="Dacre M."/>
            <person name="DeBarry J."/>
            <person name="Dreyer I."/>
            <person name="Elias M."/>
            <person name="Engstrom E.M."/>
            <person name="Estelle M."/>
            <person name="Feng L."/>
            <person name="Finet C."/>
            <person name="Floyd S.K."/>
            <person name="Frommer W.B."/>
            <person name="Fujita T."/>
            <person name="Gramzow L."/>
            <person name="Gutensohn M."/>
            <person name="Harholt J."/>
            <person name="Hattori M."/>
            <person name="Heyl A."/>
            <person name="Hirai T."/>
            <person name="Hiwatashi Y."/>
            <person name="Ishikawa M."/>
            <person name="Iwata M."/>
            <person name="Karol K.G."/>
            <person name="Koehler B."/>
            <person name="Kolukisaoglu U."/>
            <person name="Kubo M."/>
            <person name="Kurata T."/>
            <person name="Lalonde S."/>
            <person name="Li K."/>
            <person name="Li Y."/>
            <person name="Litt A."/>
            <person name="Lyons E."/>
            <person name="Manning G."/>
            <person name="Maruyama T."/>
            <person name="Michael T.P."/>
            <person name="Mikami K."/>
            <person name="Miyazaki S."/>
            <person name="Morinaga S."/>
            <person name="Murata T."/>
            <person name="Mueller-Roeber B."/>
            <person name="Nelson D.R."/>
            <person name="Obara M."/>
            <person name="Oguri Y."/>
            <person name="Olmstead R.G."/>
            <person name="Onodera N."/>
            <person name="Petersen B.L."/>
            <person name="Pils B."/>
            <person name="Prigge M."/>
            <person name="Rensing S.A."/>
            <person name="Riano-Pachon D.M."/>
            <person name="Roberts A.W."/>
            <person name="Sato Y."/>
            <person name="Scheller H.V."/>
            <person name="Schulz B."/>
            <person name="Schulz C."/>
            <person name="Shakirov E.V."/>
            <person name="Shibagaki N."/>
            <person name="Shinohara N."/>
            <person name="Shippen D.E."/>
            <person name="Soerensen I."/>
            <person name="Sotooka R."/>
            <person name="Sugimoto N."/>
            <person name="Sugita M."/>
            <person name="Sumikawa N."/>
            <person name="Tanurdzic M."/>
            <person name="Theissen G."/>
            <person name="Ulvskov P."/>
            <person name="Wakazuki S."/>
            <person name="Weng J.K."/>
            <person name="Willats W.W."/>
            <person name="Wipf D."/>
            <person name="Wolf P.G."/>
            <person name="Yang L."/>
            <person name="Zimmer A.D."/>
            <person name="Zhu Q."/>
            <person name="Mitros T."/>
            <person name="Hellsten U."/>
            <person name="Loque D."/>
            <person name="Otillar R."/>
            <person name="Salamov A."/>
            <person name="Schmutz J."/>
            <person name="Shapiro H."/>
            <person name="Lindquist E."/>
            <person name="Lucas S."/>
            <person name="Rokhsar D."/>
            <person name="Grigoriev I.V."/>
        </authorList>
    </citation>
    <scope>NUCLEOTIDE SEQUENCE [LARGE SCALE GENOMIC DNA]</scope>
</reference>
<dbReference type="KEGG" id="smo:SELMODRAFT_414351"/>
<name>D8RSG3_SELML</name>
<keyword evidence="2" id="KW-1185">Reference proteome</keyword>
<gene>
    <name evidence="1" type="ORF">SELMODRAFT_414351</name>
</gene>